<dbReference type="EnsemblPlants" id="ONIVA06G00950.1">
    <property type="protein sequence ID" value="ONIVA06G00950.1"/>
    <property type="gene ID" value="ONIVA06G00950"/>
</dbReference>
<keyword evidence="2" id="KW-1185">Reference proteome</keyword>
<proteinExistence type="predicted"/>
<protein>
    <submittedName>
        <fullName evidence="1">Uncharacterized protein</fullName>
    </submittedName>
</protein>
<dbReference type="HOGENOM" id="CLU_2926650_0_0_1"/>
<organism evidence="1">
    <name type="scientific">Oryza nivara</name>
    <name type="common">Indian wild rice</name>
    <name type="synonym">Oryza sativa f. spontanea</name>
    <dbReference type="NCBI Taxonomy" id="4536"/>
    <lineage>
        <taxon>Eukaryota</taxon>
        <taxon>Viridiplantae</taxon>
        <taxon>Streptophyta</taxon>
        <taxon>Embryophyta</taxon>
        <taxon>Tracheophyta</taxon>
        <taxon>Spermatophyta</taxon>
        <taxon>Magnoliopsida</taxon>
        <taxon>Liliopsida</taxon>
        <taxon>Poales</taxon>
        <taxon>Poaceae</taxon>
        <taxon>BOP clade</taxon>
        <taxon>Oryzoideae</taxon>
        <taxon>Oryzeae</taxon>
        <taxon>Oryzinae</taxon>
        <taxon>Oryza</taxon>
    </lineage>
</organism>
<sequence>MPPRLAPPCWRAQAPPVRSVSPVVPMSPMMNTSLSSRSSAPTLGMPSSFGVWGWEGRRVRE</sequence>
<dbReference type="Proteomes" id="UP000006591">
    <property type="component" value="Chromosome 6"/>
</dbReference>
<dbReference type="Gramene" id="ONIVA06G00950.1">
    <property type="protein sequence ID" value="ONIVA06G00950.1"/>
    <property type="gene ID" value="ONIVA06G00950"/>
</dbReference>
<reference evidence="1" key="1">
    <citation type="submission" date="2015-04" db="UniProtKB">
        <authorList>
            <consortium name="EnsemblPlants"/>
        </authorList>
    </citation>
    <scope>IDENTIFICATION</scope>
    <source>
        <strain evidence="1">SL10</strain>
    </source>
</reference>
<evidence type="ECO:0000313" key="1">
    <source>
        <dbReference type="EnsemblPlants" id="ONIVA06G00950.1"/>
    </source>
</evidence>
<reference evidence="1" key="2">
    <citation type="submission" date="2018-04" db="EMBL/GenBank/DDBJ databases">
        <title>OnivRS2 (Oryza nivara Reference Sequence Version 2).</title>
        <authorList>
            <person name="Zhang J."/>
            <person name="Kudrna D."/>
            <person name="Lee S."/>
            <person name="Talag J."/>
            <person name="Rajasekar S."/>
            <person name="Welchert J."/>
            <person name="Hsing Y.-I."/>
            <person name="Wing R.A."/>
        </authorList>
    </citation>
    <scope>NUCLEOTIDE SEQUENCE [LARGE SCALE GENOMIC DNA]</scope>
    <source>
        <strain evidence="1">SL10</strain>
    </source>
</reference>
<name>A0A0E0HJW7_ORYNI</name>
<accession>A0A0E0HJW7</accession>
<evidence type="ECO:0000313" key="2">
    <source>
        <dbReference type="Proteomes" id="UP000006591"/>
    </source>
</evidence>
<dbReference type="AlphaFoldDB" id="A0A0E0HJW7"/>